<dbReference type="EMBL" id="BMFA01000013">
    <property type="protein sequence ID" value="GGB60246.1"/>
    <property type="molecule type" value="Genomic_DNA"/>
</dbReference>
<dbReference type="RefSeq" id="WP_150497474.1">
    <property type="nucleotide sequence ID" value="NZ_BMFA01000013.1"/>
</dbReference>
<dbReference type="AlphaFoldDB" id="A0A916X3P1"/>
<protein>
    <recommendedName>
        <fullName evidence="4">Tat pathway signal sequence domain protein</fullName>
    </recommendedName>
</protein>
<accession>A0A916X3P1</accession>
<evidence type="ECO:0008006" key="4">
    <source>
        <dbReference type="Google" id="ProtNLM"/>
    </source>
</evidence>
<feature type="chain" id="PRO_5037472087" description="Tat pathway signal sequence domain protein" evidence="1">
    <location>
        <begin position="31"/>
        <end position="151"/>
    </location>
</feature>
<evidence type="ECO:0000256" key="1">
    <source>
        <dbReference type="SAM" id="SignalP"/>
    </source>
</evidence>
<proteinExistence type="predicted"/>
<reference evidence="2" key="2">
    <citation type="submission" date="2020-09" db="EMBL/GenBank/DDBJ databases">
        <authorList>
            <person name="Sun Q."/>
            <person name="Zhou Y."/>
        </authorList>
    </citation>
    <scope>NUCLEOTIDE SEQUENCE</scope>
    <source>
        <strain evidence="2">CGMCC 1.12426</strain>
    </source>
</reference>
<comment type="caution">
    <text evidence="2">The sequence shown here is derived from an EMBL/GenBank/DDBJ whole genome shotgun (WGS) entry which is preliminary data.</text>
</comment>
<evidence type="ECO:0000313" key="2">
    <source>
        <dbReference type="EMBL" id="GGB60246.1"/>
    </source>
</evidence>
<dbReference type="Proteomes" id="UP000605148">
    <property type="component" value="Unassembled WGS sequence"/>
</dbReference>
<dbReference type="OrthoDB" id="7707524at2"/>
<evidence type="ECO:0000313" key="3">
    <source>
        <dbReference type="Proteomes" id="UP000605148"/>
    </source>
</evidence>
<keyword evidence="3" id="KW-1185">Reference proteome</keyword>
<keyword evidence="1" id="KW-0732">Signal</keyword>
<gene>
    <name evidence="2" type="ORF">GCM10011316_35350</name>
</gene>
<organism evidence="2 3">
    <name type="scientific">Roseibium aquae</name>
    <dbReference type="NCBI Taxonomy" id="1323746"/>
    <lineage>
        <taxon>Bacteria</taxon>
        <taxon>Pseudomonadati</taxon>
        <taxon>Pseudomonadota</taxon>
        <taxon>Alphaproteobacteria</taxon>
        <taxon>Hyphomicrobiales</taxon>
        <taxon>Stappiaceae</taxon>
        <taxon>Roseibium</taxon>
    </lineage>
</organism>
<feature type="signal peptide" evidence="1">
    <location>
        <begin position="1"/>
        <end position="30"/>
    </location>
</feature>
<reference evidence="2" key="1">
    <citation type="journal article" date="2014" name="Int. J. Syst. Evol. Microbiol.">
        <title>Complete genome sequence of Corynebacterium casei LMG S-19264T (=DSM 44701T), isolated from a smear-ripened cheese.</title>
        <authorList>
            <consortium name="US DOE Joint Genome Institute (JGI-PGF)"/>
            <person name="Walter F."/>
            <person name="Albersmeier A."/>
            <person name="Kalinowski J."/>
            <person name="Ruckert C."/>
        </authorList>
    </citation>
    <scope>NUCLEOTIDE SEQUENCE</scope>
    <source>
        <strain evidence="2">CGMCC 1.12426</strain>
    </source>
</reference>
<name>A0A916X3P1_9HYPH</name>
<sequence length="151" mass="15636">MKSWSVFIEIGRWTAAALVAVPLTAMTALADPPVPAASAGALKLELNRAETTPAGCRLSFLAVNSTGKALQAPAYELVFFSPDGIIEQLTVFDFGAMPEGKTVVRQFDVPGLGCGAGRILLNGPVGCEAEDAAHCGAALELASRTALSFDK</sequence>